<gene>
    <name evidence="1" type="ORF">T265_09917</name>
</gene>
<organism evidence="1 2">
    <name type="scientific">Opisthorchis viverrini</name>
    <name type="common">Southeast Asian liver fluke</name>
    <dbReference type="NCBI Taxonomy" id="6198"/>
    <lineage>
        <taxon>Eukaryota</taxon>
        <taxon>Metazoa</taxon>
        <taxon>Spiralia</taxon>
        <taxon>Lophotrochozoa</taxon>
        <taxon>Platyhelminthes</taxon>
        <taxon>Trematoda</taxon>
        <taxon>Digenea</taxon>
        <taxon>Opisthorchiida</taxon>
        <taxon>Opisthorchiata</taxon>
        <taxon>Opisthorchiidae</taxon>
        <taxon>Opisthorchis</taxon>
    </lineage>
</organism>
<dbReference type="GeneID" id="20324085"/>
<sequence length="116" mass="12696">MPNSEWQKKRGGKSLTWKRGVKEITKLLGAVGATRFPGWGSRDPRCAWLETLPTDVSGMSLAIEALFGEKLLLSGRATLHRSPVFLSAHYGISKGTVALHSPLLRQRKIITTVSIA</sequence>
<proteinExistence type="predicted"/>
<dbReference type="RefSeq" id="XP_009174397.1">
    <property type="nucleotide sequence ID" value="XM_009176133.1"/>
</dbReference>
<dbReference type="AlphaFoldDB" id="A0A074Z8F6"/>
<dbReference type="OrthoDB" id="6229751at2759"/>
<accession>A0A074Z8F6</accession>
<dbReference type="Proteomes" id="UP000054324">
    <property type="component" value="Unassembled WGS sequence"/>
</dbReference>
<keyword evidence="2" id="KW-1185">Reference proteome</keyword>
<protein>
    <submittedName>
        <fullName evidence="1">Uncharacterized protein</fullName>
    </submittedName>
</protein>
<dbReference type="KEGG" id="ovi:T265_09917"/>
<dbReference type="EMBL" id="KL596936">
    <property type="protein sequence ID" value="KER21852.1"/>
    <property type="molecule type" value="Genomic_DNA"/>
</dbReference>
<dbReference type="CTD" id="20324085"/>
<reference evidence="1 2" key="1">
    <citation type="submission" date="2013-11" db="EMBL/GenBank/DDBJ databases">
        <title>Opisthorchis viverrini - life in the bile duct.</title>
        <authorList>
            <person name="Young N.D."/>
            <person name="Nagarajan N."/>
            <person name="Lin S.J."/>
            <person name="Korhonen P.K."/>
            <person name="Jex A.R."/>
            <person name="Hall R.S."/>
            <person name="Safavi-Hemami H."/>
            <person name="Kaewkong W."/>
            <person name="Bertrand D."/>
            <person name="Gao S."/>
            <person name="Seet Q."/>
            <person name="Wongkham S."/>
            <person name="Teh B.T."/>
            <person name="Wongkham C."/>
            <person name="Intapan P.M."/>
            <person name="Maleewong W."/>
            <person name="Yang X."/>
            <person name="Hu M."/>
            <person name="Wang Z."/>
            <person name="Hofmann A."/>
            <person name="Sternberg P.W."/>
            <person name="Tan P."/>
            <person name="Wang J."/>
            <person name="Gasser R.B."/>
        </authorList>
    </citation>
    <scope>NUCLEOTIDE SEQUENCE [LARGE SCALE GENOMIC DNA]</scope>
</reference>
<evidence type="ECO:0000313" key="2">
    <source>
        <dbReference type="Proteomes" id="UP000054324"/>
    </source>
</evidence>
<name>A0A074Z8F6_OPIVI</name>
<evidence type="ECO:0000313" key="1">
    <source>
        <dbReference type="EMBL" id="KER21852.1"/>
    </source>
</evidence>